<dbReference type="InterPro" id="IPR057326">
    <property type="entry name" value="KR_dom"/>
</dbReference>
<dbReference type="EC" id="4.2.1.135" evidence="5"/>
<keyword evidence="3" id="KW-1133">Transmembrane helix</keyword>
<evidence type="ECO:0000256" key="3">
    <source>
        <dbReference type="SAM" id="Phobius"/>
    </source>
</evidence>
<dbReference type="KEGG" id="abac:LuPra_04974"/>
<keyword evidence="6" id="KW-1185">Reference proteome</keyword>
<dbReference type="PATRIC" id="fig|1813736.3.peg.5229"/>
<evidence type="ECO:0000313" key="5">
    <source>
        <dbReference type="EMBL" id="AMY11716.1"/>
    </source>
</evidence>
<gene>
    <name evidence="5" type="primary">pglF</name>
    <name evidence="5" type="ORF">LuPra_04974</name>
</gene>
<proteinExistence type="inferred from homology"/>
<feature type="transmembrane region" description="Helical" evidence="3">
    <location>
        <begin position="44"/>
        <end position="63"/>
    </location>
</feature>
<dbReference type="EMBL" id="CP015136">
    <property type="protein sequence ID" value="AMY11716.1"/>
    <property type="molecule type" value="Genomic_DNA"/>
</dbReference>
<sequence>MRNRYILIVDAVAVLLCVAVAFVLRLDWQAPLAADHPFAEAVRFSLLAAPLLKLPVFYAFGLYARYWRFVGLGDLLTIVTAVSSATVLFGAATLAAVSTGWVSAYPRSVPAIDWLLTLLAVSGVRVAVRVLAEARAASRDHGRRPSQGKCVLVVGAGQAGTMVVREMQRNPQLGLEPVGFLDDDRGKLGKSIQGIRVLARLDQLGEVVLARHVDEVVIAMPKAPGPVLRNLVQAARQAGVPAKVVPGVFELLEGGVSVSRLREVDITDLLRRRPIVAAPDTASYLRDQHVLITGAGGSIGSELCRQIAKAGARTLVLVGHGENSIFDCAEHIRHTFPAIDVSAVIADIRHRSSLDRVFATHRPSVVFHAAAHKHVPLMEAHPAEAVANNVVGTATLVECALAHGVERFVLISTDKAVQPSSVMGATKRIAEMIVRDAAARSGRRFLAVRFGNVLGSRGSVVPFFRRQIARGGPVTVTDPDMTRYFMTIPEAVYLVLKAGGFAHGGELFVLNMGQPVRIVDLATDLIRLSGFEPDEIEIVFTGLRPGEKLAEHLWEDNSLIEPVAEGDVFRVQEPEPPLHGEALNACIRSLERASIVDDPLTLQRLLAEAVPTFVPSLRVEAALRPASPQGVSSRSGPPAAGLTAGQGRLKD</sequence>
<organism evidence="5 6">
    <name type="scientific">Luteitalea pratensis</name>
    <dbReference type="NCBI Taxonomy" id="1855912"/>
    <lineage>
        <taxon>Bacteria</taxon>
        <taxon>Pseudomonadati</taxon>
        <taxon>Acidobacteriota</taxon>
        <taxon>Vicinamibacteria</taxon>
        <taxon>Vicinamibacterales</taxon>
        <taxon>Vicinamibacteraceae</taxon>
        <taxon>Luteitalea</taxon>
    </lineage>
</organism>
<dbReference type="Pfam" id="PF13727">
    <property type="entry name" value="CoA_binding_3"/>
    <property type="match status" value="1"/>
</dbReference>
<keyword evidence="3" id="KW-0472">Membrane</keyword>
<dbReference type="InterPro" id="IPR051203">
    <property type="entry name" value="Polysaccharide_Synthase-Rel"/>
</dbReference>
<dbReference type="SMART" id="SM00822">
    <property type="entry name" value="PKS_KR"/>
    <property type="match status" value="1"/>
</dbReference>
<dbReference type="PANTHER" id="PTHR43318:SF1">
    <property type="entry name" value="POLYSACCHARIDE BIOSYNTHESIS PROTEIN EPSC-RELATED"/>
    <property type="match status" value="1"/>
</dbReference>
<dbReference type="SUPFAM" id="SSF51735">
    <property type="entry name" value="NAD(P)-binding Rossmann-fold domains"/>
    <property type="match status" value="2"/>
</dbReference>
<feature type="domain" description="Ketoreductase" evidence="4">
    <location>
        <begin position="288"/>
        <end position="432"/>
    </location>
</feature>
<dbReference type="Gene3D" id="3.40.50.720">
    <property type="entry name" value="NAD(P)-binding Rossmann-like Domain"/>
    <property type="match status" value="2"/>
</dbReference>
<evidence type="ECO:0000256" key="1">
    <source>
        <dbReference type="ARBA" id="ARBA00007430"/>
    </source>
</evidence>
<dbReference type="InterPro" id="IPR003869">
    <property type="entry name" value="Polysac_CapD-like"/>
</dbReference>
<keyword evidence="3" id="KW-0812">Transmembrane</keyword>
<keyword evidence="5" id="KW-0456">Lyase</keyword>
<dbReference type="AlphaFoldDB" id="A0A143PTQ2"/>
<protein>
    <submittedName>
        <fullName evidence="5">UDP-N-acetyl-alpha-D-glucosamine C6 dehydratase</fullName>
        <ecNumber evidence="5">4.2.1.135</ecNumber>
    </submittedName>
</protein>
<feature type="transmembrane region" description="Helical" evidence="3">
    <location>
        <begin position="75"/>
        <end position="102"/>
    </location>
</feature>
<dbReference type="CDD" id="cd05237">
    <property type="entry name" value="UDP_invert_4-6DH_SDR_e"/>
    <property type="match status" value="1"/>
</dbReference>
<accession>A0A143PTQ2</accession>
<dbReference type="RefSeq" id="WP_110173239.1">
    <property type="nucleotide sequence ID" value="NZ_CP015136.1"/>
</dbReference>
<dbReference type="PANTHER" id="PTHR43318">
    <property type="entry name" value="UDP-N-ACETYLGLUCOSAMINE 4,6-DEHYDRATASE"/>
    <property type="match status" value="1"/>
</dbReference>
<dbReference type="Pfam" id="PF02719">
    <property type="entry name" value="Polysacc_synt_2"/>
    <property type="match status" value="1"/>
</dbReference>
<dbReference type="InterPro" id="IPR036291">
    <property type="entry name" value="NAD(P)-bd_dom_sf"/>
</dbReference>
<dbReference type="STRING" id="1855912.LuPra_04974"/>
<evidence type="ECO:0000256" key="2">
    <source>
        <dbReference type="SAM" id="MobiDB-lite"/>
    </source>
</evidence>
<dbReference type="Proteomes" id="UP000076079">
    <property type="component" value="Chromosome"/>
</dbReference>
<comment type="similarity">
    <text evidence="1">Belongs to the polysaccharide synthase family.</text>
</comment>
<feature type="region of interest" description="Disordered" evidence="2">
    <location>
        <begin position="625"/>
        <end position="651"/>
    </location>
</feature>
<reference evidence="6" key="2">
    <citation type="submission" date="2016-04" db="EMBL/GenBank/DDBJ databases">
        <title>First Complete Genome Sequence of a Subdivision 6 Acidobacterium.</title>
        <authorList>
            <person name="Huang S."/>
            <person name="Vieira S."/>
            <person name="Bunk B."/>
            <person name="Riedel T."/>
            <person name="Sproeer C."/>
            <person name="Overmann J."/>
        </authorList>
    </citation>
    <scope>NUCLEOTIDE SEQUENCE [LARGE SCALE GENOMIC DNA]</scope>
    <source>
        <strain evidence="6">DSM 100886 HEG_-6_39</strain>
    </source>
</reference>
<evidence type="ECO:0000313" key="6">
    <source>
        <dbReference type="Proteomes" id="UP000076079"/>
    </source>
</evidence>
<evidence type="ECO:0000259" key="4">
    <source>
        <dbReference type="SMART" id="SM00822"/>
    </source>
</evidence>
<reference evidence="5 6" key="1">
    <citation type="journal article" date="2016" name="Genome Announc.">
        <title>First Complete Genome Sequence of a Subdivision 6 Acidobacterium Strain.</title>
        <authorList>
            <person name="Huang S."/>
            <person name="Vieira S."/>
            <person name="Bunk B."/>
            <person name="Riedel T."/>
            <person name="Sproer C."/>
            <person name="Overmann J."/>
        </authorList>
    </citation>
    <scope>NUCLEOTIDE SEQUENCE [LARGE SCALE GENOMIC DNA]</scope>
    <source>
        <strain evidence="6">DSM 100886 HEG_-6_39</strain>
    </source>
</reference>
<name>A0A143PTQ2_LUTPR</name>
<dbReference type="OrthoDB" id="9803111at2"/>
<dbReference type="GO" id="GO:0016829">
    <property type="term" value="F:lyase activity"/>
    <property type="evidence" value="ECO:0007669"/>
    <property type="project" value="UniProtKB-KW"/>
</dbReference>
<feature type="transmembrane region" description="Helical" evidence="3">
    <location>
        <begin position="5"/>
        <end position="24"/>
    </location>
</feature>